<organism evidence="2 3">
    <name type="scientific">Halobiforma nitratireducens JCM 10879</name>
    <dbReference type="NCBI Taxonomy" id="1227454"/>
    <lineage>
        <taxon>Archaea</taxon>
        <taxon>Methanobacteriati</taxon>
        <taxon>Methanobacteriota</taxon>
        <taxon>Stenosarchaea group</taxon>
        <taxon>Halobacteria</taxon>
        <taxon>Halobacteriales</taxon>
        <taxon>Natrialbaceae</taxon>
        <taxon>Halobiforma</taxon>
    </lineage>
</organism>
<keyword evidence="3" id="KW-1185">Reference proteome</keyword>
<gene>
    <name evidence="2" type="ORF">C446_13569</name>
</gene>
<dbReference type="EMBL" id="AOMA01000135">
    <property type="protein sequence ID" value="EMA34121.1"/>
    <property type="molecule type" value="Genomic_DNA"/>
</dbReference>
<dbReference type="AlphaFoldDB" id="M0LKR1"/>
<dbReference type="RefSeq" id="WP_006673615.1">
    <property type="nucleotide sequence ID" value="NZ_AOMA01000135.1"/>
</dbReference>
<dbReference type="OrthoDB" id="178060at2157"/>
<evidence type="ECO:0000256" key="1">
    <source>
        <dbReference type="SAM" id="MobiDB-lite"/>
    </source>
</evidence>
<feature type="compositionally biased region" description="Low complexity" evidence="1">
    <location>
        <begin position="1"/>
        <end position="20"/>
    </location>
</feature>
<feature type="region of interest" description="Disordered" evidence="1">
    <location>
        <begin position="1"/>
        <end position="22"/>
    </location>
</feature>
<reference evidence="2 3" key="1">
    <citation type="journal article" date="2014" name="PLoS Genet.">
        <title>Phylogenetically driven sequencing of extremely halophilic archaea reveals strategies for static and dynamic osmo-response.</title>
        <authorList>
            <person name="Becker E.A."/>
            <person name="Seitzer P.M."/>
            <person name="Tritt A."/>
            <person name="Larsen D."/>
            <person name="Krusor M."/>
            <person name="Yao A.I."/>
            <person name="Wu D."/>
            <person name="Madern D."/>
            <person name="Eisen J.A."/>
            <person name="Darling A.E."/>
            <person name="Facciotti M.T."/>
        </authorList>
    </citation>
    <scope>NUCLEOTIDE SEQUENCE [LARGE SCALE GENOMIC DNA]</scope>
    <source>
        <strain evidence="2 3">JCM 10879</strain>
    </source>
</reference>
<name>M0LKR1_9EURY</name>
<sequence length="119" mass="13029">MSTHPTTATEAPTPTAGADPLARLRPGELLRCRYGDATWYYGLEQRSAIPYEEYDWLEALPAGVRDPRGLAPVRYHSREEFDPIPTPRTVIAEVVGHPTVDVAIVGETQLATLRGEGDG</sequence>
<comment type="caution">
    <text evidence="2">The sequence shown here is derived from an EMBL/GenBank/DDBJ whole genome shotgun (WGS) entry which is preliminary data.</text>
</comment>
<evidence type="ECO:0000313" key="2">
    <source>
        <dbReference type="EMBL" id="EMA34121.1"/>
    </source>
</evidence>
<evidence type="ECO:0000313" key="3">
    <source>
        <dbReference type="Proteomes" id="UP000011607"/>
    </source>
</evidence>
<accession>M0LKR1</accession>
<proteinExistence type="predicted"/>
<dbReference type="Proteomes" id="UP000011607">
    <property type="component" value="Unassembled WGS sequence"/>
</dbReference>
<dbReference type="STRING" id="1227454.C446_13569"/>
<protein>
    <submittedName>
        <fullName evidence="2">Uncharacterized protein</fullName>
    </submittedName>
</protein>